<organism evidence="5 6">
    <name type="scientific">Marinilactibacillus psychrotolerans</name>
    <dbReference type="NCBI Taxonomy" id="191770"/>
    <lineage>
        <taxon>Bacteria</taxon>
        <taxon>Bacillati</taxon>
        <taxon>Bacillota</taxon>
        <taxon>Bacilli</taxon>
        <taxon>Lactobacillales</taxon>
        <taxon>Carnobacteriaceae</taxon>
        <taxon>Marinilactibacillus</taxon>
    </lineage>
</organism>
<dbReference type="CDD" id="cd07377">
    <property type="entry name" value="WHTH_GntR"/>
    <property type="match status" value="1"/>
</dbReference>
<dbReference type="PANTHER" id="PTHR38445">
    <property type="entry name" value="HTH-TYPE TRANSCRIPTIONAL REPRESSOR YTRA"/>
    <property type="match status" value="1"/>
</dbReference>
<dbReference type="Gene3D" id="1.10.10.10">
    <property type="entry name" value="Winged helix-like DNA-binding domain superfamily/Winged helix DNA-binding domain"/>
    <property type="match status" value="1"/>
</dbReference>
<keyword evidence="3" id="KW-0804">Transcription</keyword>
<name>A0ABW8UKK4_9LACT</name>
<dbReference type="InterPro" id="IPR036388">
    <property type="entry name" value="WH-like_DNA-bd_sf"/>
</dbReference>
<keyword evidence="1" id="KW-0805">Transcription regulation</keyword>
<dbReference type="EMBL" id="JBGQQK010000018">
    <property type="protein sequence ID" value="MFL2103029.1"/>
    <property type="molecule type" value="Genomic_DNA"/>
</dbReference>
<dbReference type="Proteomes" id="UP001625374">
    <property type="component" value="Unassembled WGS sequence"/>
</dbReference>
<proteinExistence type="predicted"/>
<dbReference type="InterPro" id="IPR000524">
    <property type="entry name" value="Tscrpt_reg_HTH_GntR"/>
</dbReference>
<dbReference type="PANTHER" id="PTHR38445:SF6">
    <property type="entry name" value="GNTR-FAMILY TRANSCRIPTIONAL REGULATOR"/>
    <property type="match status" value="1"/>
</dbReference>
<protein>
    <submittedName>
        <fullName evidence="5">GntR family transcriptional regulator</fullName>
    </submittedName>
</protein>
<dbReference type="SUPFAM" id="SSF46785">
    <property type="entry name" value="Winged helix' DNA-binding domain"/>
    <property type="match status" value="1"/>
</dbReference>
<evidence type="ECO:0000313" key="5">
    <source>
        <dbReference type="EMBL" id="MFL2103029.1"/>
    </source>
</evidence>
<evidence type="ECO:0000256" key="3">
    <source>
        <dbReference type="ARBA" id="ARBA00023163"/>
    </source>
</evidence>
<reference evidence="5 6" key="1">
    <citation type="submission" date="2024-08" db="EMBL/GenBank/DDBJ databases">
        <authorList>
            <person name="Arias E."/>
        </authorList>
    </citation>
    <scope>NUCLEOTIDE SEQUENCE [LARGE SCALE GENOMIC DNA]</scope>
    <source>
        <strain evidence="5 6">FAM 24106</strain>
    </source>
</reference>
<dbReference type="SMART" id="SM00345">
    <property type="entry name" value="HTH_GNTR"/>
    <property type="match status" value="1"/>
</dbReference>
<gene>
    <name evidence="5" type="ORF">ACEN37_07130</name>
</gene>
<keyword evidence="6" id="KW-1185">Reference proteome</keyword>
<keyword evidence="2" id="KW-0238">DNA-binding</keyword>
<dbReference type="PROSITE" id="PS50949">
    <property type="entry name" value="HTH_GNTR"/>
    <property type="match status" value="1"/>
</dbReference>
<dbReference type="InterPro" id="IPR036390">
    <property type="entry name" value="WH_DNA-bd_sf"/>
</dbReference>
<dbReference type="RefSeq" id="WP_407124063.1">
    <property type="nucleotide sequence ID" value="NZ_JBGQQF010000015.1"/>
</dbReference>
<evidence type="ECO:0000256" key="1">
    <source>
        <dbReference type="ARBA" id="ARBA00023015"/>
    </source>
</evidence>
<dbReference type="Pfam" id="PF00392">
    <property type="entry name" value="GntR"/>
    <property type="match status" value="1"/>
</dbReference>
<evidence type="ECO:0000256" key="2">
    <source>
        <dbReference type="ARBA" id="ARBA00023125"/>
    </source>
</evidence>
<accession>A0ABW8UKK4</accession>
<evidence type="ECO:0000313" key="6">
    <source>
        <dbReference type="Proteomes" id="UP001625374"/>
    </source>
</evidence>
<feature type="domain" description="HTH gntR-type" evidence="4">
    <location>
        <begin position="9"/>
        <end position="77"/>
    </location>
</feature>
<comment type="caution">
    <text evidence="5">The sequence shown here is derived from an EMBL/GenBank/DDBJ whole genome shotgun (WGS) entry which is preliminary data.</text>
</comment>
<evidence type="ECO:0000259" key="4">
    <source>
        <dbReference type="PROSITE" id="PS50949"/>
    </source>
</evidence>
<sequence length="125" mass="14302">MDLILNKRDPIYLQVMDFLKKEIVAGHLRPGQEIPSRRQLASDLKINPNTVQRAYSEMEAEQLLYTEPNRPSKVTEDPNILKELKNEWVNHAVKDFVSAIRTVDISIDEVTDLIKNEMNNTNAGG</sequence>